<sequence length="94" mass="9728">MNETVSDSAETRKRDFIRGAAVFPVAGLACWAILKVGGNSQDWGVGFLTVLVGVVLAVGGTIWALVAGLVHKTFKISALGLLAGLLLVGIVRGH</sequence>
<dbReference type="RefSeq" id="WP_025584879.1">
    <property type="nucleotide sequence ID" value="NZ_CP016023.1"/>
</dbReference>
<evidence type="ECO:0000313" key="1">
    <source>
        <dbReference type="EMBL" id="ANJ75382.1"/>
    </source>
</evidence>
<dbReference type="EMBL" id="CP016023">
    <property type="protein sequence ID" value="ANJ75382.1"/>
    <property type="molecule type" value="Genomic_DNA"/>
</dbReference>
<dbReference type="GeneID" id="61528928"/>
<gene>
    <name evidence="1" type="ORF">A9Y76_23070</name>
</gene>
<dbReference type="AlphaFoldDB" id="A0A192A516"/>
<reference evidence="2" key="1">
    <citation type="submission" date="2016-06" db="EMBL/GenBank/DDBJ databases">
        <authorList>
            <person name="Xu Y."/>
            <person name="Nagy A."/>
            <person name="Yan X."/>
            <person name="Kim S.W."/>
            <person name="Haley B."/>
            <person name="Liu N.T."/>
            <person name="Nou X."/>
        </authorList>
    </citation>
    <scope>NUCLEOTIDE SEQUENCE [LARGE SCALE GENOMIC DNA]</scope>
    <source>
        <strain evidence="2">ATCC 49129</strain>
    </source>
</reference>
<proteinExistence type="predicted"/>
<protein>
    <submittedName>
        <fullName evidence="1">Uncharacterized protein</fullName>
    </submittedName>
</protein>
<evidence type="ECO:0000313" key="2">
    <source>
        <dbReference type="Proteomes" id="UP000078572"/>
    </source>
</evidence>
<keyword evidence="2" id="KW-1185">Reference proteome</keyword>
<organism evidence="1 2">
    <name type="scientific">Ralstonia insidiosa</name>
    <dbReference type="NCBI Taxonomy" id="190721"/>
    <lineage>
        <taxon>Bacteria</taxon>
        <taxon>Pseudomonadati</taxon>
        <taxon>Pseudomonadota</taxon>
        <taxon>Betaproteobacteria</taxon>
        <taxon>Burkholderiales</taxon>
        <taxon>Burkholderiaceae</taxon>
        <taxon>Ralstonia</taxon>
    </lineage>
</organism>
<dbReference type="Proteomes" id="UP000078572">
    <property type="component" value="Chromosome 2"/>
</dbReference>
<name>A0A192A516_9RALS</name>
<accession>A0A192A516</accession>